<dbReference type="RefSeq" id="WP_205003348.1">
    <property type="nucleotide sequence ID" value="NZ_JAFBER010000008.1"/>
</dbReference>
<organism evidence="1 2">
    <name type="scientific">Scopulibacillus daqui</name>
    <dbReference type="NCBI Taxonomy" id="1469162"/>
    <lineage>
        <taxon>Bacteria</taxon>
        <taxon>Bacillati</taxon>
        <taxon>Bacillota</taxon>
        <taxon>Bacilli</taxon>
        <taxon>Bacillales</taxon>
        <taxon>Sporolactobacillaceae</taxon>
        <taxon>Scopulibacillus</taxon>
    </lineage>
</organism>
<sequence length="169" mass="19932">MLEDHAKLVSLLNLAGEVVGRKKLQKIVYILKKLDYPFQEKYQFHFYGPYSEELTFRIEELCNLGFINEIKETKGGYHQYRYTLTEEGSEFLSRYQINMPKLCEFIKDLNDQNSKFLELVSTILYFNNLSKDEIVNKVKVVKKKQNYSDGDIQQAFAYIEQLKNKQSAS</sequence>
<evidence type="ECO:0000313" key="2">
    <source>
        <dbReference type="Proteomes" id="UP000808914"/>
    </source>
</evidence>
<gene>
    <name evidence="1" type="ORF">JOD45_001624</name>
</gene>
<name>A0ABS2PZP5_9BACL</name>
<protein>
    <submittedName>
        <fullName evidence="1">Uncharacterized protein YwgA</fullName>
    </submittedName>
</protein>
<keyword evidence="2" id="KW-1185">Reference proteome</keyword>
<dbReference type="EMBL" id="JAFBER010000008">
    <property type="protein sequence ID" value="MBM7645413.1"/>
    <property type="molecule type" value="Genomic_DNA"/>
</dbReference>
<proteinExistence type="predicted"/>
<accession>A0ABS2PZP5</accession>
<reference evidence="1 2" key="1">
    <citation type="submission" date="2021-01" db="EMBL/GenBank/DDBJ databases">
        <title>Genomic Encyclopedia of Type Strains, Phase IV (KMG-IV): sequencing the most valuable type-strain genomes for metagenomic binning, comparative biology and taxonomic classification.</title>
        <authorList>
            <person name="Goeker M."/>
        </authorList>
    </citation>
    <scope>NUCLEOTIDE SEQUENCE [LARGE SCALE GENOMIC DNA]</scope>
    <source>
        <strain evidence="1 2">DSM 28236</strain>
    </source>
</reference>
<evidence type="ECO:0000313" key="1">
    <source>
        <dbReference type="EMBL" id="MBM7645413.1"/>
    </source>
</evidence>
<dbReference type="Proteomes" id="UP000808914">
    <property type="component" value="Unassembled WGS sequence"/>
</dbReference>
<comment type="caution">
    <text evidence="1">The sequence shown here is derived from an EMBL/GenBank/DDBJ whole genome shotgun (WGS) entry which is preliminary data.</text>
</comment>